<comment type="caution">
    <text evidence="2">The sequence shown here is derived from an EMBL/GenBank/DDBJ whole genome shotgun (WGS) entry which is preliminary data.</text>
</comment>
<evidence type="ECO:0000313" key="2">
    <source>
        <dbReference type="EMBL" id="MFC5290220.1"/>
    </source>
</evidence>
<dbReference type="Gene3D" id="1.10.3110.10">
    <property type="entry name" value="protoporphyrinogen ix oxidase, domain 3"/>
    <property type="match status" value="1"/>
</dbReference>
<feature type="domain" description="Amine oxidase" evidence="1">
    <location>
        <begin position="12"/>
        <end position="418"/>
    </location>
</feature>
<evidence type="ECO:0000259" key="1">
    <source>
        <dbReference type="Pfam" id="PF01593"/>
    </source>
</evidence>
<protein>
    <submittedName>
        <fullName evidence="2">FAD-dependent oxidoreductase</fullName>
    </submittedName>
</protein>
<dbReference type="InterPro" id="IPR050464">
    <property type="entry name" value="Zeta_carotene_desat/Oxidored"/>
</dbReference>
<sequence length="428" mass="44486">MDLDVAVVGAGVAGLAVAHRVRAAGRRAHVFESADHVGGRTRTARLGGWLVDTGAEVFGDRGHPATRRLMAEVGLTDDDAPPVQAGLAAWREGRAHPGFGDPRSAGLGIPARLALARLRLGARLRPGRYDPEHPEATPLGLATVTDLVRRKPPELREHVFAALASGPLGWDPALACAGPLLAHLASVGGGARVFRDGMDTLARALAERVAVSTGMAVTEVAETRSGARLRIGEADITARQVVLAVPAPVAAALHPDAPAYVRAVAFRPMVAVACLLETPVLAPGGGYGLLFPPAENPVLAAVCFGDRKHPYRVPRGRGLVTLLAGQAVAGELVDAPAEHAADVLLAEARRYLPGLRIRRTVVSAFRHGQPMPTPAALAARGEFARRAPSAVEYAGDWYALRPCVEGAARSAELVAERIGAAVPAAVGP</sequence>
<dbReference type="SUPFAM" id="SSF54373">
    <property type="entry name" value="FAD-linked reductases, C-terminal domain"/>
    <property type="match status" value="1"/>
</dbReference>
<keyword evidence="3" id="KW-1185">Reference proteome</keyword>
<evidence type="ECO:0000313" key="3">
    <source>
        <dbReference type="Proteomes" id="UP001596157"/>
    </source>
</evidence>
<proteinExistence type="predicted"/>
<dbReference type="Proteomes" id="UP001596157">
    <property type="component" value="Unassembled WGS sequence"/>
</dbReference>
<dbReference type="SUPFAM" id="SSF51905">
    <property type="entry name" value="FAD/NAD(P)-binding domain"/>
    <property type="match status" value="1"/>
</dbReference>
<dbReference type="Gene3D" id="3.50.50.60">
    <property type="entry name" value="FAD/NAD(P)-binding domain"/>
    <property type="match status" value="1"/>
</dbReference>
<organism evidence="2 3">
    <name type="scientific">Actinokineospora guangxiensis</name>
    <dbReference type="NCBI Taxonomy" id="1490288"/>
    <lineage>
        <taxon>Bacteria</taxon>
        <taxon>Bacillati</taxon>
        <taxon>Actinomycetota</taxon>
        <taxon>Actinomycetes</taxon>
        <taxon>Pseudonocardiales</taxon>
        <taxon>Pseudonocardiaceae</taxon>
        <taxon>Actinokineospora</taxon>
    </lineage>
</organism>
<dbReference type="EMBL" id="JBHSKF010000015">
    <property type="protein sequence ID" value="MFC5290220.1"/>
    <property type="molecule type" value="Genomic_DNA"/>
</dbReference>
<dbReference type="InterPro" id="IPR002937">
    <property type="entry name" value="Amino_oxidase"/>
</dbReference>
<dbReference type="InterPro" id="IPR036188">
    <property type="entry name" value="FAD/NAD-bd_sf"/>
</dbReference>
<dbReference type="Gene3D" id="3.90.660.20">
    <property type="entry name" value="Protoporphyrinogen oxidase, mitochondrial, domain 2"/>
    <property type="match status" value="1"/>
</dbReference>
<accession>A0ABW0EVV3</accession>
<dbReference type="RefSeq" id="WP_378250102.1">
    <property type="nucleotide sequence ID" value="NZ_JBHSKF010000015.1"/>
</dbReference>
<dbReference type="Pfam" id="PF01593">
    <property type="entry name" value="Amino_oxidase"/>
    <property type="match status" value="1"/>
</dbReference>
<name>A0ABW0EVV3_9PSEU</name>
<gene>
    <name evidence="2" type="ORF">ACFPM7_24450</name>
</gene>
<reference evidence="3" key="1">
    <citation type="journal article" date="2019" name="Int. J. Syst. Evol. Microbiol.">
        <title>The Global Catalogue of Microorganisms (GCM) 10K type strain sequencing project: providing services to taxonomists for standard genome sequencing and annotation.</title>
        <authorList>
            <consortium name="The Broad Institute Genomics Platform"/>
            <consortium name="The Broad Institute Genome Sequencing Center for Infectious Disease"/>
            <person name="Wu L."/>
            <person name="Ma J."/>
        </authorList>
    </citation>
    <scope>NUCLEOTIDE SEQUENCE [LARGE SCALE GENOMIC DNA]</scope>
    <source>
        <strain evidence="3">CCUG 59778</strain>
    </source>
</reference>
<dbReference type="PANTHER" id="PTHR42923">
    <property type="entry name" value="PROTOPORPHYRINOGEN OXIDASE"/>
    <property type="match status" value="1"/>
</dbReference>